<feature type="repeat" description="PPR" evidence="10">
    <location>
        <begin position="966"/>
        <end position="1000"/>
    </location>
</feature>
<comment type="caution">
    <text evidence="16">The sequence shown here is derived from an EMBL/GenBank/DDBJ whole genome shotgun (WGS) entry which is preliminary data.</text>
</comment>
<reference evidence="16" key="1">
    <citation type="submission" date="2022-06" db="EMBL/GenBank/DDBJ databases">
        <title>Uncovering the hologenomic basis of an extraordinary plant invasion.</title>
        <authorList>
            <person name="Bieker V.C."/>
            <person name="Martin M.D."/>
            <person name="Gilbert T."/>
            <person name="Hodgins K."/>
            <person name="Battlay P."/>
            <person name="Petersen B."/>
            <person name="Wilson J."/>
        </authorList>
    </citation>
    <scope>NUCLEOTIDE SEQUENCE</scope>
    <source>
        <strain evidence="16">AA19_3_7</strain>
        <tissue evidence="16">Leaf</tissue>
    </source>
</reference>
<comment type="function">
    <text evidence="11">Required for normal Golgi function.</text>
</comment>
<dbReference type="InterPro" id="IPR048369">
    <property type="entry name" value="COG6_C"/>
</dbReference>
<evidence type="ECO:0000256" key="12">
    <source>
        <dbReference type="SAM" id="Coils"/>
    </source>
</evidence>
<dbReference type="GO" id="GO:0000139">
    <property type="term" value="C:Golgi membrane"/>
    <property type="evidence" value="ECO:0007669"/>
    <property type="project" value="UniProtKB-SubCell"/>
</dbReference>
<evidence type="ECO:0000256" key="8">
    <source>
        <dbReference type="ARBA" id="ARBA00023136"/>
    </source>
</evidence>
<dbReference type="GO" id="GO:0017119">
    <property type="term" value="C:Golgi transport complex"/>
    <property type="evidence" value="ECO:0007669"/>
    <property type="project" value="UniProtKB-UniRule"/>
</dbReference>
<keyword evidence="8 11" id="KW-0472">Membrane</keyword>
<dbReference type="NCBIfam" id="TIGR00756">
    <property type="entry name" value="PPR"/>
    <property type="match status" value="1"/>
</dbReference>
<dbReference type="Pfam" id="PF13812">
    <property type="entry name" value="PPR_3"/>
    <property type="match status" value="1"/>
</dbReference>
<name>A0AAD5BQR4_AMBAR</name>
<evidence type="ECO:0000256" key="2">
    <source>
        <dbReference type="ARBA" id="ARBA00011023"/>
    </source>
</evidence>
<dbReference type="InterPro" id="IPR011990">
    <property type="entry name" value="TPR-like_helical_dom_sf"/>
</dbReference>
<sequence>MGTTTALAPGLSRKLKKVLETRTDTPDLLASLNTLSSFYTENTPPARRNLRSTIEKRSLSINQEFLLASDAAQQALDQVEEEVNALAECCDKIAKSLSNCNATTGDIITTTERLKQELEITTQRQEIASCFLRDYQLSNEEINALREEELNENFFKALSHVQTIHANCKVLLRTHHQRAGLELMDMMAVYQEGAYERLCRWVQTECRRLGDTDNPEVSDLLKMAVRCLKERPVLFKYCAEEVANMRHNALFRRFISALTRGGPGGMPRPIEVHAHDPLRYVGDMLGWLHQALASERELVFVLFDPDAVVNTGPTARRFSTSSESNEEKSESDLTFVLDRIFEGVCRPFKVRVEQVLQSQPNLIISYKLSNTLEFYSYTVSDLLGRETALCNTLWGLKDAAQKTFFDILKIRGEKLLRYPPLVAVDLSPPPALSEGVSLLLELIKIHDTMMVPASGIKPAFDPVISALLDPIIQICELAMEAHKSKGSIESSRRNRTKSDAGQSRRSSVDAILASSSQNNETASKIFIINCLCAIQQPLLRHEVASEYVKKLGTMINNHMLSLVEKEVEAILKRCGLSNKMSLFKNSTADSPPLADMAETSPESLSESLKAFFGLILGSDSSLPEFEQMNLPGLRSEACVKVATSLAEAYDVIYKAIMDPSNGYADPKSCVTPKELTTDCFEMYCARFAKSEIPLYSRSQGIVGNSGSKKREVKIWYRKTKIAPLYSRSQGFVGNSGSKKREIKIWSRKTKIEMNKRRLFFNNNNRSVNRCSNMAAARSTFYALIRNHINIRTTRTNGLLRYLSSSPSSIASKPEIVYNDSPVSVADVESGDDLKSRIFRLRLPKRSATNVIEKWINEGNRITAHDLRSISKDLRKSQRFKHALELSEWMVSHQEFELSDSDYAIRIDLLTKVFGIDAAERYFESLPLNAKTTESYTALLHSYAASKLTSKAEGLYERMKESNVRLTVITYNELMTLYMSVGEAEKVSAVVTELKSKNVSPDIYTFNLWISSCASSLKIDEVRNILDEMSAHENGSSESWERYVKLVKIYLTSGQLVNSDVNAVVESEKGITQREWITYDFLIILHSALGNKGTLDQIWKSLRMTKQKMISRNYACILSAYLMLGQFSEVEEVINQWITSATTNFDVSVCDRLLIAFQEVGLIEKAEAFRVLLSEKKCDPQ</sequence>
<comment type="subunit">
    <text evidence="11">Component of the conserved oligomeric Golgi complex.</text>
</comment>
<dbReference type="GO" id="GO:0006891">
    <property type="term" value="P:intra-Golgi vesicle-mediated transport"/>
    <property type="evidence" value="ECO:0007669"/>
    <property type="project" value="UniProtKB-UniRule"/>
</dbReference>
<evidence type="ECO:0000313" key="17">
    <source>
        <dbReference type="Proteomes" id="UP001206925"/>
    </source>
</evidence>
<protein>
    <recommendedName>
        <fullName evidence="3 11">Conserved oligomeric Golgi complex subunit 6</fullName>
        <shortName evidence="11">COG complex subunit 6</shortName>
    </recommendedName>
    <alternativeName>
        <fullName evidence="9 11">Component of oligomeric Golgi complex 6</fullName>
    </alternativeName>
</protein>
<keyword evidence="7 11" id="KW-0333">Golgi apparatus</keyword>
<feature type="repeat" description="PPR" evidence="10">
    <location>
        <begin position="931"/>
        <end position="965"/>
    </location>
</feature>
<dbReference type="InterPro" id="IPR010490">
    <property type="entry name" value="COG6"/>
</dbReference>
<evidence type="ECO:0000256" key="10">
    <source>
        <dbReference type="PROSITE-ProRule" id="PRU00708"/>
    </source>
</evidence>
<comment type="similarity">
    <text evidence="2 11">Belongs to the COG6 family.</text>
</comment>
<evidence type="ECO:0000256" key="9">
    <source>
        <dbReference type="ARBA" id="ARBA00031348"/>
    </source>
</evidence>
<evidence type="ECO:0000256" key="4">
    <source>
        <dbReference type="ARBA" id="ARBA00022448"/>
    </source>
</evidence>
<evidence type="ECO:0000256" key="11">
    <source>
        <dbReference type="RuleBase" id="RU365075"/>
    </source>
</evidence>
<evidence type="ECO:0000256" key="1">
    <source>
        <dbReference type="ARBA" id="ARBA00004395"/>
    </source>
</evidence>
<dbReference type="PROSITE" id="PS51375">
    <property type="entry name" value="PPR"/>
    <property type="match status" value="2"/>
</dbReference>
<evidence type="ECO:0000256" key="3">
    <source>
        <dbReference type="ARBA" id="ARBA00020973"/>
    </source>
</evidence>
<dbReference type="AlphaFoldDB" id="A0AAD5BQR4"/>
<keyword evidence="5" id="KW-0677">Repeat</keyword>
<dbReference type="Proteomes" id="UP001206925">
    <property type="component" value="Unassembled WGS sequence"/>
</dbReference>
<keyword evidence="6 11" id="KW-0653">Protein transport</keyword>
<accession>A0AAD5BQR4</accession>
<feature type="region of interest" description="Disordered" evidence="13">
    <location>
        <begin position="486"/>
        <end position="509"/>
    </location>
</feature>
<evidence type="ECO:0000256" key="7">
    <source>
        <dbReference type="ARBA" id="ARBA00023034"/>
    </source>
</evidence>
<dbReference type="SMART" id="SM01087">
    <property type="entry name" value="COG6"/>
    <property type="match status" value="1"/>
</dbReference>
<dbReference type="FunFam" id="1.25.40.10:FF:001248">
    <property type="entry name" value="Pentatricopeptide repeat-containing protein At5g09450, mitochondrial"/>
    <property type="match status" value="1"/>
</dbReference>
<dbReference type="InterPro" id="IPR002885">
    <property type="entry name" value="PPR_rpt"/>
</dbReference>
<evidence type="ECO:0000256" key="13">
    <source>
        <dbReference type="SAM" id="MobiDB-lite"/>
    </source>
</evidence>
<evidence type="ECO:0000256" key="6">
    <source>
        <dbReference type="ARBA" id="ARBA00022927"/>
    </source>
</evidence>
<comment type="subcellular location">
    <subcellularLocation>
        <location evidence="1 11">Golgi apparatus membrane</location>
        <topology evidence="1 11">Peripheral membrane protein</topology>
    </subcellularLocation>
</comment>
<dbReference type="PANTHER" id="PTHR21506:SF0">
    <property type="entry name" value="CONSERVED OLIGOMERIC GOLGI COMPLEX SUBUNIT 6"/>
    <property type="match status" value="1"/>
</dbReference>
<feature type="coiled-coil region" evidence="12">
    <location>
        <begin position="62"/>
        <end position="89"/>
    </location>
</feature>
<keyword evidence="4 11" id="KW-0813">Transport</keyword>
<dbReference type="Pfam" id="PF20653">
    <property type="entry name" value="COG6_C"/>
    <property type="match status" value="1"/>
</dbReference>
<dbReference type="Pfam" id="PF06419">
    <property type="entry name" value="COG6_N"/>
    <property type="match status" value="1"/>
</dbReference>
<dbReference type="PANTHER" id="PTHR21506">
    <property type="entry name" value="COMPONENT OF OLIGOMERIC GOLGI COMPLEX 6"/>
    <property type="match status" value="1"/>
</dbReference>
<feature type="domain" description="Conserved oligomeric complex COG6 N-terminal" evidence="14">
    <location>
        <begin position="35"/>
        <end position="147"/>
    </location>
</feature>
<dbReference type="Gene3D" id="1.25.40.10">
    <property type="entry name" value="Tetratricopeptide repeat domain"/>
    <property type="match status" value="1"/>
</dbReference>
<evidence type="ECO:0000259" key="15">
    <source>
        <dbReference type="Pfam" id="PF20653"/>
    </source>
</evidence>
<dbReference type="EMBL" id="JAMZMK010011316">
    <property type="protein sequence ID" value="KAI7727817.1"/>
    <property type="molecule type" value="Genomic_DNA"/>
</dbReference>
<proteinExistence type="inferred from homology"/>
<dbReference type="InterPro" id="IPR048368">
    <property type="entry name" value="COG6_N"/>
</dbReference>
<feature type="domain" description="Conserved Oligomeric Golgi complex subunit 6 C-terminal" evidence="15">
    <location>
        <begin position="177"/>
        <end position="671"/>
    </location>
</feature>
<evidence type="ECO:0000313" key="16">
    <source>
        <dbReference type="EMBL" id="KAI7727817.1"/>
    </source>
</evidence>
<evidence type="ECO:0000259" key="14">
    <source>
        <dbReference type="Pfam" id="PF06419"/>
    </source>
</evidence>
<keyword evidence="17" id="KW-1185">Reference proteome</keyword>
<dbReference type="GO" id="GO:0015031">
    <property type="term" value="P:protein transport"/>
    <property type="evidence" value="ECO:0007669"/>
    <property type="project" value="UniProtKB-KW"/>
</dbReference>
<keyword evidence="12" id="KW-0175">Coiled coil</keyword>
<gene>
    <name evidence="16" type="ORF">M8C21_005955</name>
</gene>
<organism evidence="16 17">
    <name type="scientific">Ambrosia artemisiifolia</name>
    <name type="common">Common ragweed</name>
    <dbReference type="NCBI Taxonomy" id="4212"/>
    <lineage>
        <taxon>Eukaryota</taxon>
        <taxon>Viridiplantae</taxon>
        <taxon>Streptophyta</taxon>
        <taxon>Embryophyta</taxon>
        <taxon>Tracheophyta</taxon>
        <taxon>Spermatophyta</taxon>
        <taxon>Magnoliopsida</taxon>
        <taxon>eudicotyledons</taxon>
        <taxon>Gunneridae</taxon>
        <taxon>Pentapetalae</taxon>
        <taxon>asterids</taxon>
        <taxon>campanulids</taxon>
        <taxon>Asterales</taxon>
        <taxon>Asteraceae</taxon>
        <taxon>Asteroideae</taxon>
        <taxon>Heliantheae alliance</taxon>
        <taxon>Heliantheae</taxon>
        <taxon>Ambrosia</taxon>
    </lineage>
</organism>
<evidence type="ECO:0000256" key="5">
    <source>
        <dbReference type="ARBA" id="ARBA00022737"/>
    </source>
</evidence>